<keyword evidence="3" id="KW-1185">Reference proteome</keyword>
<gene>
    <name evidence="2" type="ORF">FA13DRAFT_1795364</name>
</gene>
<dbReference type="EMBL" id="QPFP01000046">
    <property type="protein sequence ID" value="TEB26686.1"/>
    <property type="molecule type" value="Genomic_DNA"/>
</dbReference>
<evidence type="ECO:0000313" key="3">
    <source>
        <dbReference type="Proteomes" id="UP000298030"/>
    </source>
</evidence>
<dbReference type="InterPro" id="IPR011545">
    <property type="entry name" value="DEAD/DEAH_box_helicase_dom"/>
</dbReference>
<evidence type="ECO:0000313" key="2">
    <source>
        <dbReference type="EMBL" id="TEB26686.1"/>
    </source>
</evidence>
<dbReference type="SUPFAM" id="SSF52540">
    <property type="entry name" value="P-loop containing nucleoside triphosphate hydrolases"/>
    <property type="match status" value="1"/>
</dbReference>
<dbReference type="AlphaFoldDB" id="A0A4Y7SXT6"/>
<protein>
    <recommendedName>
        <fullName evidence="1">Helicase ATP-binding domain-containing protein</fullName>
    </recommendedName>
</protein>
<comment type="caution">
    <text evidence="2">The sequence shown here is derived from an EMBL/GenBank/DDBJ whole genome shotgun (WGS) entry which is preliminary data.</text>
</comment>
<feature type="domain" description="Helicase ATP-binding" evidence="1">
    <location>
        <begin position="33"/>
        <end position="182"/>
    </location>
</feature>
<dbReference type="Pfam" id="PF00270">
    <property type="entry name" value="DEAD"/>
    <property type="match status" value="1"/>
</dbReference>
<dbReference type="OrthoDB" id="3269685at2759"/>
<dbReference type="GO" id="GO:0003676">
    <property type="term" value="F:nucleic acid binding"/>
    <property type="evidence" value="ECO:0007669"/>
    <property type="project" value="InterPro"/>
</dbReference>
<name>A0A4Y7SXT6_COPMI</name>
<dbReference type="Proteomes" id="UP000298030">
    <property type="component" value="Unassembled WGS sequence"/>
</dbReference>
<organism evidence="2 3">
    <name type="scientific">Coprinellus micaceus</name>
    <name type="common">Glistening ink-cap mushroom</name>
    <name type="synonym">Coprinus micaceus</name>
    <dbReference type="NCBI Taxonomy" id="71717"/>
    <lineage>
        <taxon>Eukaryota</taxon>
        <taxon>Fungi</taxon>
        <taxon>Dikarya</taxon>
        <taxon>Basidiomycota</taxon>
        <taxon>Agaricomycotina</taxon>
        <taxon>Agaricomycetes</taxon>
        <taxon>Agaricomycetidae</taxon>
        <taxon>Agaricales</taxon>
        <taxon>Agaricineae</taxon>
        <taxon>Psathyrellaceae</taxon>
        <taxon>Coprinellus</taxon>
    </lineage>
</organism>
<dbReference type="InterPro" id="IPR014001">
    <property type="entry name" value="Helicase_ATP-bd"/>
</dbReference>
<dbReference type="InterPro" id="IPR027417">
    <property type="entry name" value="P-loop_NTPase"/>
</dbReference>
<sequence>MAPIFKTPLGYARIKEILRDLKIEPHDHQLEGIAASLDREDVIATMATGSGKTGFYTFLMLVILAISRDPALALGGIHLPANPAMLVVVPTRALQEDMKRAMSEFGLDAAVLNKDSLAANWNLWNECQEMHTVLLISPELLTSLDFTKKLLDVPPFRKRLCRFCREGRHLGADNGGRWKRQR</sequence>
<dbReference type="GO" id="GO:0005524">
    <property type="term" value="F:ATP binding"/>
    <property type="evidence" value="ECO:0007669"/>
    <property type="project" value="InterPro"/>
</dbReference>
<proteinExistence type="predicted"/>
<dbReference type="PROSITE" id="PS51192">
    <property type="entry name" value="HELICASE_ATP_BIND_1"/>
    <property type="match status" value="1"/>
</dbReference>
<evidence type="ECO:0000259" key="1">
    <source>
        <dbReference type="PROSITE" id="PS51192"/>
    </source>
</evidence>
<accession>A0A4Y7SXT6</accession>
<reference evidence="2 3" key="1">
    <citation type="journal article" date="2019" name="Nat. Ecol. Evol.">
        <title>Megaphylogeny resolves global patterns of mushroom evolution.</title>
        <authorList>
            <person name="Varga T."/>
            <person name="Krizsan K."/>
            <person name="Foldi C."/>
            <person name="Dima B."/>
            <person name="Sanchez-Garcia M."/>
            <person name="Sanchez-Ramirez S."/>
            <person name="Szollosi G.J."/>
            <person name="Szarkandi J.G."/>
            <person name="Papp V."/>
            <person name="Albert L."/>
            <person name="Andreopoulos W."/>
            <person name="Angelini C."/>
            <person name="Antonin V."/>
            <person name="Barry K.W."/>
            <person name="Bougher N.L."/>
            <person name="Buchanan P."/>
            <person name="Buyck B."/>
            <person name="Bense V."/>
            <person name="Catcheside P."/>
            <person name="Chovatia M."/>
            <person name="Cooper J."/>
            <person name="Damon W."/>
            <person name="Desjardin D."/>
            <person name="Finy P."/>
            <person name="Geml J."/>
            <person name="Haridas S."/>
            <person name="Hughes K."/>
            <person name="Justo A."/>
            <person name="Karasinski D."/>
            <person name="Kautmanova I."/>
            <person name="Kiss B."/>
            <person name="Kocsube S."/>
            <person name="Kotiranta H."/>
            <person name="LaButti K.M."/>
            <person name="Lechner B.E."/>
            <person name="Liimatainen K."/>
            <person name="Lipzen A."/>
            <person name="Lukacs Z."/>
            <person name="Mihaltcheva S."/>
            <person name="Morgado L.N."/>
            <person name="Niskanen T."/>
            <person name="Noordeloos M.E."/>
            <person name="Ohm R.A."/>
            <person name="Ortiz-Santana B."/>
            <person name="Ovrebo C."/>
            <person name="Racz N."/>
            <person name="Riley R."/>
            <person name="Savchenko A."/>
            <person name="Shiryaev A."/>
            <person name="Soop K."/>
            <person name="Spirin V."/>
            <person name="Szebenyi C."/>
            <person name="Tomsovsky M."/>
            <person name="Tulloss R.E."/>
            <person name="Uehling J."/>
            <person name="Grigoriev I.V."/>
            <person name="Vagvolgyi C."/>
            <person name="Papp T."/>
            <person name="Martin F.M."/>
            <person name="Miettinen O."/>
            <person name="Hibbett D.S."/>
            <person name="Nagy L.G."/>
        </authorList>
    </citation>
    <scope>NUCLEOTIDE SEQUENCE [LARGE SCALE GENOMIC DNA]</scope>
    <source>
        <strain evidence="2 3">FP101781</strain>
    </source>
</reference>
<dbReference type="Gene3D" id="3.40.50.300">
    <property type="entry name" value="P-loop containing nucleotide triphosphate hydrolases"/>
    <property type="match status" value="1"/>
</dbReference>